<dbReference type="GeneID" id="113214128"/>
<dbReference type="PANTHER" id="PTHR46481:SF10">
    <property type="entry name" value="ZINC FINGER BED DOMAIN-CONTAINING PROTEIN 39"/>
    <property type="match status" value="1"/>
</dbReference>
<dbReference type="InterPro" id="IPR012337">
    <property type="entry name" value="RNaseH-like_sf"/>
</dbReference>
<feature type="compositionally biased region" description="Acidic residues" evidence="6">
    <location>
        <begin position="753"/>
        <end position="762"/>
    </location>
</feature>
<dbReference type="PANTHER" id="PTHR46481">
    <property type="entry name" value="ZINC FINGER BED DOMAIN-CONTAINING PROTEIN 4"/>
    <property type="match status" value="1"/>
</dbReference>
<name>A0A9C6X6A2_FRAOC</name>
<evidence type="ECO:0000256" key="5">
    <source>
        <dbReference type="ARBA" id="ARBA00023242"/>
    </source>
</evidence>
<keyword evidence="2" id="KW-0479">Metal-binding</keyword>
<evidence type="ECO:0000256" key="6">
    <source>
        <dbReference type="SAM" id="MobiDB-lite"/>
    </source>
</evidence>
<evidence type="ECO:0000313" key="8">
    <source>
        <dbReference type="Proteomes" id="UP000504606"/>
    </source>
</evidence>
<keyword evidence="5" id="KW-0539">Nucleus</keyword>
<keyword evidence="3" id="KW-0863">Zinc-finger</keyword>
<evidence type="ECO:0000256" key="4">
    <source>
        <dbReference type="ARBA" id="ARBA00022833"/>
    </source>
</evidence>
<feature type="compositionally biased region" description="Acidic residues" evidence="6">
    <location>
        <begin position="189"/>
        <end position="200"/>
    </location>
</feature>
<dbReference type="Proteomes" id="UP000504606">
    <property type="component" value="Unplaced"/>
</dbReference>
<evidence type="ECO:0000256" key="1">
    <source>
        <dbReference type="ARBA" id="ARBA00004123"/>
    </source>
</evidence>
<feature type="region of interest" description="Disordered" evidence="6">
    <location>
        <begin position="725"/>
        <end position="775"/>
    </location>
</feature>
<dbReference type="InterPro" id="IPR052035">
    <property type="entry name" value="ZnF_BED_domain_contain"/>
</dbReference>
<comment type="subcellular location">
    <subcellularLocation>
        <location evidence="1">Nucleus</location>
    </subcellularLocation>
</comment>
<feature type="region of interest" description="Disordered" evidence="6">
    <location>
        <begin position="181"/>
        <end position="226"/>
    </location>
</feature>
<dbReference type="AlphaFoldDB" id="A0A9C6X6A2"/>
<protein>
    <submittedName>
        <fullName evidence="9">Uncharacterized protein LOC113214128</fullName>
    </submittedName>
</protein>
<evidence type="ECO:0000256" key="3">
    <source>
        <dbReference type="ARBA" id="ARBA00022771"/>
    </source>
</evidence>
<accession>A0A9C6X6A2</accession>
<evidence type="ECO:0000256" key="2">
    <source>
        <dbReference type="ARBA" id="ARBA00022723"/>
    </source>
</evidence>
<gene>
    <name evidence="9" type="primary">LOC113214128</name>
</gene>
<dbReference type="OrthoDB" id="4951847at2759"/>
<dbReference type="SUPFAM" id="SSF53098">
    <property type="entry name" value="Ribonuclease H-like"/>
    <property type="match status" value="1"/>
</dbReference>
<evidence type="ECO:0000259" key="7">
    <source>
        <dbReference type="Pfam" id="PF04937"/>
    </source>
</evidence>
<keyword evidence="8" id="KW-1185">Reference proteome</keyword>
<reference evidence="9" key="1">
    <citation type="submission" date="2025-08" db="UniProtKB">
        <authorList>
            <consortium name="RefSeq"/>
        </authorList>
    </citation>
    <scope>IDENTIFICATION</scope>
    <source>
        <tissue evidence="9">Whole organism</tissue>
    </source>
</reference>
<organism evidence="8 9">
    <name type="scientific">Frankliniella occidentalis</name>
    <name type="common">Western flower thrips</name>
    <name type="synonym">Euthrips occidentalis</name>
    <dbReference type="NCBI Taxonomy" id="133901"/>
    <lineage>
        <taxon>Eukaryota</taxon>
        <taxon>Metazoa</taxon>
        <taxon>Ecdysozoa</taxon>
        <taxon>Arthropoda</taxon>
        <taxon>Hexapoda</taxon>
        <taxon>Insecta</taxon>
        <taxon>Pterygota</taxon>
        <taxon>Neoptera</taxon>
        <taxon>Paraneoptera</taxon>
        <taxon>Thysanoptera</taxon>
        <taxon>Terebrantia</taxon>
        <taxon>Thripoidea</taxon>
        <taxon>Thripidae</taxon>
        <taxon>Frankliniella</taxon>
    </lineage>
</organism>
<sequence>MWNTLWAYEARLETYETRAVVMDLTCDTYLFAIRLVGSLGFGLLSTVPPFHLIGTVQYHQALYRHLGVRSAKIPVSNDKFIIVHWNASCLSFNDSCSQLGMEKNRCFCQRTAMPPQRGEIWKQYTKVYDAAGKVTQACCKHCDKGKYASPSATRLAQHITKCKGCPTPIKTHFIAEIEKKKGKQNDNGVDVDSDEEEFVEDNPPSVSPSSGSKRTTENAAHAPLPAKRQKSLTTCLDVVSKKEKEKLDALFSRALYSKGLSFSVFEGKHMEAALSALRPAYKMPSRKSFAGPLLEQEYTSVMKRVNEEILKARSLTVQLDGWNNNRHEGIVNFVVSTPQPFFYKAIEPGTQRENAVYLSDNILVVLNAVNANKVLLLVTNNASAMKRAWALVQQVHKHIYAIGCGSHGLNLLFKDIVKLPVFKDLISNAKEIVKIRKRRQLHAIFKSKQKQHYGEKSVSLVLPSPTRFAGAYFLLFSLQKNKIALGETVLTDEVEVPPEVRKNVLDNEDHGFWATLSFFVKFIQPVVEGTHLIEADDARLSHMVKICMNITNLTDAALNEESIIPLGDITKIKNSVANRISKFCVCDIHLATYLIDPGFVGEGLTDADCHRAMEVIEGLARHLELNVDLVIDNLAEFKTKTNFFRNEKMWSRSLSMHAITWWDFFCCNQPLHPIAVRLLSLQPSACPCERVWSEYGYVHNKRKKKNELSAEREKKIRAYPCASLFDNEQDDDEWNWSDDDDEGGAEQAPIWTSDEEIEESSSDELNNSSEDEENL</sequence>
<evidence type="ECO:0000313" key="9">
    <source>
        <dbReference type="RefSeq" id="XP_052129965.1"/>
    </source>
</evidence>
<dbReference type="InterPro" id="IPR007021">
    <property type="entry name" value="DUF659"/>
</dbReference>
<dbReference type="GO" id="GO:0005634">
    <property type="term" value="C:nucleus"/>
    <property type="evidence" value="ECO:0007669"/>
    <property type="project" value="UniProtKB-SubCell"/>
</dbReference>
<dbReference type="KEGG" id="foc:113214128"/>
<feature type="domain" description="DUF659" evidence="7">
    <location>
        <begin position="284"/>
        <end position="432"/>
    </location>
</feature>
<dbReference type="Pfam" id="PF04937">
    <property type="entry name" value="DUF659"/>
    <property type="match status" value="1"/>
</dbReference>
<dbReference type="GO" id="GO:0008270">
    <property type="term" value="F:zinc ion binding"/>
    <property type="evidence" value="ECO:0007669"/>
    <property type="project" value="UniProtKB-KW"/>
</dbReference>
<dbReference type="RefSeq" id="XP_052129965.1">
    <property type="nucleotide sequence ID" value="XM_052274005.1"/>
</dbReference>
<keyword evidence="4" id="KW-0862">Zinc</keyword>
<proteinExistence type="predicted"/>
<feature type="compositionally biased region" description="Acidic residues" evidence="6">
    <location>
        <begin position="727"/>
        <end position="744"/>
    </location>
</feature>